<feature type="domain" description="Sortilin N-terminal" evidence="3">
    <location>
        <begin position="131"/>
        <end position="256"/>
    </location>
</feature>
<dbReference type="InterPro" id="IPR036278">
    <property type="entry name" value="Sialidase_sf"/>
</dbReference>
<keyword evidence="2" id="KW-0732">Signal</keyword>
<evidence type="ECO:0000313" key="5">
    <source>
        <dbReference type="Proteomes" id="UP000271227"/>
    </source>
</evidence>
<evidence type="ECO:0000256" key="2">
    <source>
        <dbReference type="SAM" id="SignalP"/>
    </source>
</evidence>
<organism evidence="4 5">
    <name type="scientific">Eilatimonas milleporae</name>
    <dbReference type="NCBI Taxonomy" id="911205"/>
    <lineage>
        <taxon>Bacteria</taxon>
        <taxon>Pseudomonadati</taxon>
        <taxon>Pseudomonadota</taxon>
        <taxon>Alphaproteobacteria</taxon>
        <taxon>Kordiimonadales</taxon>
        <taxon>Kordiimonadaceae</taxon>
        <taxon>Eilatimonas</taxon>
    </lineage>
</organism>
<protein>
    <submittedName>
        <fullName evidence="4">Photosystem II stability/assembly factor-like uncharacterized protein</fullName>
    </submittedName>
</protein>
<name>A0A3M0CGD5_9PROT</name>
<dbReference type="AlphaFoldDB" id="A0A3M0CGD5"/>
<keyword evidence="5" id="KW-1185">Reference proteome</keyword>
<dbReference type="Pfam" id="PF15902">
    <property type="entry name" value="Sortilin-Vps10"/>
    <property type="match status" value="1"/>
</dbReference>
<accession>A0A3M0CGD5</accession>
<dbReference type="GO" id="GO:0010411">
    <property type="term" value="P:xyloglucan metabolic process"/>
    <property type="evidence" value="ECO:0007669"/>
    <property type="project" value="TreeGrafter"/>
</dbReference>
<evidence type="ECO:0000256" key="1">
    <source>
        <dbReference type="ARBA" id="ARBA00022737"/>
    </source>
</evidence>
<feature type="chain" id="PRO_5017976694" evidence="2">
    <location>
        <begin position="29"/>
        <end position="1045"/>
    </location>
</feature>
<dbReference type="InParanoid" id="A0A3M0CGD5"/>
<dbReference type="EMBL" id="REFR01000010">
    <property type="protein sequence ID" value="RMB08654.1"/>
    <property type="molecule type" value="Genomic_DNA"/>
</dbReference>
<comment type="caution">
    <text evidence="4">The sequence shown here is derived from an EMBL/GenBank/DDBJ whole genome shotgun (WGS) entry which is preliminary data.</text>
</comment>
<dbReference type="PANTHER" id="PTHR43739">
    <property type="entry name" value="XYLOGLUCANASE (EUROFUNG)"/>
    <property type="match status" value="1"/>
</dbReference>
<dbReference type="InterPro" id="IPR031778">
    <property type="entry name" value="Sortilin_N"/>
</dbReference>
<gene>
    <name evidence="4" type="ORF">BXY39_1289</name>
</gene>
<proteinExistence type="predicted"/>
<dbReference type="SUPFAM" id="SSF50939">
    <property type="entry name" value="Sialidases"/>
    <property type="match status" value="2"/>
</dbReference>
<dbReference type="InterPro" id="IPR052025">
    <property type="entry name" value="Xyloglucanase_GH74"/>
</dbReference>
<keyword evidence="1" id="KW-0677">Repeat</keyword>
<evidence type="ECO:0000259" key="3">
    <source>
        <dbReference type="Pfam" id="PF15902"/>
    </source>
</evidence>
<dbReference type="RefSeq" id="WP_211332115.1">
    <property type="nucleotide sequence ID" value="NZ_REFR01000010.1"/>
</dbReference>
<evidence type="ECO:0000313" key="4">
    <source>
        <dbReference type="EMBL" id="RMB08654.1"/>
    </source>
</evidence>
<reference evidence="4 5" key="1">
    <citation type="submission" date="2018-10" db="EMBL/GenBank/DDBJ databases">
        <title>Genomic Encyclopedia of Archaeal and Bacterial Type Strains, Phase II (KMG-II): from individual species to whole genera.</title>
        <authorList>
            <person name="Goeker M."/>
        </authorList>
    </citation>
    <scope>NUCLEOTIDE SEQUENCE [LARGE SCALE GENOMIC DNA]</scope>
    <source>
        <strain evidence="4 5">DSM 25217</strain>
    </source>
</reference>
<dbReference type="Gene3D" id="2.130.10.10">
    <property type="entry name" value="YVTN repeat-like/Quinoprotein amine dehydrogenase"/>
    <property type="match status" value="5"/>
</dbReference>
<feature type="signal peptide" evidence="2">
    <location>
        <begin position="1"/>
        <end position="28"/>
    </location>
</feature>
<dbReference type="Proteomes" id="UP000271227">
    <property type="component" value="Unassembled WGS sequence"/>
</dbReference>
<dbReference type="InterPro" id="IPR015943">
    <property type="entry name" value="WD40/YVTN_repeat-like_dom_sf"/>
</dbReference>
<dbReference type="PANTHER" id="PTHR43739:SF5">
    <property type="entry name" value="EXO-ALPHA-SIALIDASE"/>
    <property type="match status" value="1"/>
</dbReference>
<dbReference type="CDD" id="cd15482">
    <property type="entry name" value="Sialidase_non-viral"/>
    <property type="match status" value="2"/>
</dbReference>
<dbReference type="SUPFAM" id="SSF110296">
    <property type="entry name" value="Oligoxyloglucan reducing end-specific cellobiohydrolase"/>
    <property type="match status" value="1"/>
</dbReference>
<sequence>MLKSRKMCLAVMAAACAAAMMVPTGSEAVADPLPEALLQGLKYRNIGPFRGGRATAVAGVPSVTDTYYLGTVGGVWKTTDAGTSWKPISDDDMKTASVGAIAVAPSDPNVVVVGMGESPYRGVASSHGDGVYISTDAGRTFTHAGLEDTRQISTVIIHPENPDIIYVAAQGSSWAPTEDRGVYKSTDGGKSWRRTLFESTAAGAVDLTIDTRNPRILYASLWDHQRQPWEIRSGGPASGLWKSTDGGENWTRLSKGLPKLMGKIGVAASPARAGRVWAIVEAEEDPGLYRSDDFGETWKKLNDERKLYARSWYYMHIFADPQDGDTVYVQNSAFYKSIDGGRTFPVRITGTHGDFHDFWINPHNPAVVGVANDGGGAVSFNGGKTWSTQMNQATAQFYRVNADNDFFYRVYGGQQDNSTVALRSHGPDGGIGLEDFHSVGGCESAHVSFDPDNPVTVYAGCYLGQISRWEKATGTSRNVMVYPEIAFGIPAVDRKYRFNWNAPIHVSRHDASVVYHAGNHVFRSANGGENWDVISPDLTKNDPETLGPGGRPITNEVSENYGTIFALAESPRDAGLLWAGSDDGLVHVTRDGGGSWQNVTPRRAGDGLVNSIEISPHDDARVYVAFARYKYNDHTPLIFRTDNGGGRWRNIAAGLPEGAFVRVVREDPVREGLLYAGTELGMFVSFNDGADWQPLRNNLPVVPVTDIKVHGKDLVLSTQGRAFWVLDDVTPLRTLSGDTADTVTLFAPQPAYNVRYEGRGNSKQAKNPPRGAVLYYTLPENRDAEAAVTLDILDADGATVRSFKALDAGKKPKPGTRYKVPAESGLNRAVWDLKADPRPGIKGVWSFAWGNRDKMEGPTVLPGTYTARLSVGETVVEQPFEVRFDPRFDVAGNAWEAKATMMAEVDAMFVELTRSLIAVRDARTQVKGRLKRLEDGPLKEAGEALVKVLDDWQDSVVSKDRTFFQDVLNYPDRLVSHLAMLYGDMDGMIPPFTQGVRDRFDDLKGEWIQAKAARDNILSGDLAAFNRRYREDGLDAVILKDINND</sequence>